<sequence>MEFIEQWAWVGWLVLIVLFLAIEVAAGEMTFLMLALGGISGIIAAVAGAPIWLQVVIAAVAAVAALALLRPPLLKRLRRSSDPKRFNVEGLIGLSGIVISTVTALGGRVKLSNGEEWTARVSGGRDLPPHTPVVVDDIQGATAIVTGTGVTPAAPNQEV</sequence>
<dbReference type="AlphaFoldDB" id="A0A939TR68"/>
<comment type="caution">
    <text evidence="3">The sequence shown here is derived from an EMBL/GenBank/DDBJ whole genome shotgun (WGS) entry which is preliminary data.</text>
</comment>
<accession>A0A939TR68</accession>
<dbReference type="InterPro" id="IPR002810">
    <property type="entry name" value="NfeD-like_C"/>
</dbReference>
<evidence type="ECO:0000313" key="3">
    <source>
        <dbReference type="EMBL" id="MBO3664200.1"/>
    </source>
</evidence>
<dbReference type="Proteomes" id="UP000680132">
    <property type="component" value="Unassembled WGS sequence"/>
</dbReference>
<keyword evidence="1" id="KW-0812">Transmembrane</keyword>
<protein>
    <submittedName>
        <fullName evidence="3">NfeD family protein</fullName>
    </submittedName>
</protein>
<dbReference type="RefSeq" id="WP_208504018.1">
    <property type="nucleotide sequence ID" value="NZ_JAGFOA010000004.1"/>
</dbReference>
<organism evidence="3 4">
    <name type="scientific">Microbacterium stercoris</name>
    <dbReference type="NCBI Taxonomy" id="2820289"/>
    <lineage>
        <taxon>Bacteria</taxon>
        <taxon>Bacillati</taxon>
        <taxon>Actinomycetota</taxon>
        <taxon>Actinomycetes</taxon>
        <taxon>Micrococcales</taxon>
        <taxon>Microbacteriaceae</taxon>
        <taxon>Microbacterium</taxon>
    </lineage>
</organism>
<feature type="transmembrane region" description="Helical" evidence="1">
    <location>
        <begin position="51"/>
        <end position="69"/>
    </location>
</feature>
<evidence type="ECO:0000256" key="1">
    <source>
        <dbReference type="SAM" id="Phobius"/>
    </source>
</evidence>
<keyword evidence="1" id="KW-1133">Transmembrane helix</keyword>
<evidence type="ECO:0000259" key="2">
    <source>
        <dbReference type="Pfam" id="PF01957"/>
    </source>
</evidence>
<keyword evidence="4" id="KW-1185">Reference proteome</keyword>
<feature type="domain" description="NfeD-like C-terminal" evidence="2">
    <location>
        <begin position="88"/>
        <end position="145"/>
    </location>
</feature>
<name>A0A939TR68_9MICO</name>
<dbReference type="Gene3D" id="2.40.50.140">
    <property type="entry name" value="Nucleic acid-binding proteins"/>
    <property type="match status" value="1"/>
</dbReference>
<evidence type="ECO:0000313" key="4">
    <source>
        <dbReference type="Proteomes" id="UP000680132"/>
    </source>
</evidence>
<dbReference type="Pfam" id="PF01957">
    <property type="entry name" value="NfeD"/>
    <property type="match status" value="1"/>
</dbReference>
<gene>
    <name evidence="3" type="ORF">J5V96_11855</name>
</gene>
<keyword evidence="1" id="KW-0472">Membrane</keyword>
<feature type="transmembrane region" description="Helical" evidence="1">
    <location>
        <begin position="6"/>
        <end position="22"/>
    </location>
</feature>
<proteinExistence type="predicted"/>
<dbReference type="InterPro" id="IPR012340">
    <property type="entry name" value="NA-bd_OB-fold"/>
</dbReference>
<dbReference type="EMBL" id="JAGFOA010000004">
    <property type="protein sequence ID" value="MBO3664200.1"/>
    <property type="molecule type" value="Genomic_DNA"/>
</dbReference>
<reference evidence="3" key="1">
    <citation type="submission" date="2021-03" db="EMBL/GenBank/DDBJ databases">
        <title>Microbacterium sp. nov., a novel actinobacterium isolated from cow dung.</title>
        <authorList>
            <person name="Zhang L."/>
        </authorList>
    </citation>
    <scope>NUCLEOTIDE SEQUENCE</scope>
    <source>
        <strain evidence="3">NEAU-LLB</strain>
    </source>
</reference>